<dbReference type="EC" id="3.6.1.-" evidence="4"/>
<evidence type="ECO:0000256" key="4">
    <source>
        <dbReference type="HAMAP-Rule" id="MF_00298"/>
    </source>
</evidence>
<evidence type="ECO:0000313" key="9">
    <source>
        <dbReference type="Proteomes" id="UP000829756"/>
    </source>
</evidence>
<dbReference type="EMBL" id="SLXE01000033">
    <property type="protein sequence ID" value="TCP01044.1"/>
    <property type="molecule type" value="Genomic_DNA"/>
</dbReference>
<sequence>MLDREGYRPNVGIILTNERNEVFWGKRVREHSWQFPQGGIKPGESPETAMYRELLEEVGLLPHHVKILGRTRDWLRYDVPSHWVRREWRGSYRGQKQIWYLLRLTGRESDVHLRATSHPEFDGWRWHQYWAPIDEVIDFKRDVYQGALSELARFLRGLESLDEFTSRRLNGR</sequence>
<comment type="cofactor">
    <cofactor evidence="2">
        <name>Mg(2+)</name>
        <dbReference type="ChEBI" id="CHEBI:18420"/>
    </cofactor>
</comment>
<dbReference type="NCBIfam" id="NF001937">
    <property type="entry name" value="PRK00714.1-4"/>
    <property type="match status" value="1"/>
</dbReference>
<feature type="short sequence motif" description="Nudix box" evidence="4">
    <location>
        <begin position="38"/>
        <end position="59"/>
    </location>
</feature>
<reference evidence="7" key="3">
    <citation type="journal article" date="2022" name="Res Sq">
        <title>Evolution of multicellular longitudinally dividing oral cavity symbionts (Neisseriaceae).</title>
        <authorList>
            <person name="Nyongesa S."/>
            <person name="Weber P."/>
            <person name="Bernet E."/>
            <person name="Pullido F."/>
            <person name="Nieckarz M."/>
            <person name="Delaby M."/>
            <person name="Nieves C."/>
            <person name="Viehboeck T."/>
            <person name="Krause N."/>
            <person name="Rivera-Millot A."/>
            <person name="Nakamura A."/>
            <person name="Vischer N."/>
            <person name="VanNieuwenhze M."/>
            <person name="Brun Y."/>
            <person name="Cava F."/>
            <person name="Bulgheresi S."/>
            <person name="Veyrier F."/>
        </authorList>
    </citation>
    <scope>NUCLEOTIDE SEQUENCE</scope>
    <source>
        <strain evidence="7">1258/02</strain>
    </source>
</reference>
<evidence type="ECO:0000313" key="7">
    <source>
        <dbReference type="EMBL" id="UOO80532.1"/>
    </source>
</evidence>
<dbReference type="PANTHER" id="PTHR43736:SF1">
    <property type="entry name" value="DIHYDRONEOPTERIN TRIPHOSPHATE DIPHOSPHATASE"/>
    <property type="match status" value="1"/>
</dbReference>
<evidence type="ECO:0000259" key="5">
    <source>
        <dbReference type="PROSITE" id="PS51462"/>
    </source>
</evidence>
<evidence type="ECO:0000313" key="8">
    <source>
        <dbReference type="Proteomes" id="UP000294721"/>
    </source>
</evidence>
<dbReference type="FunFam" id="3.90.79.10:FF:000001">
    <property type="entry name" value="RNA pyrophosphohydrolase"/>
    <property type="match status" value="1"/>
</dbReference>
<dbReference type="InterPro" id="IPR020476">
    <property type="entry name" value="Nudix_hydrolase"/>
</dbReference>
<evidence type="ECO:0000256" key="1">
    <source>
        <dbReference type="ARBA" id="ARBA00001936"/>
    </source>
</evidence>
<comment type="cofactor">
    <cofactor evidence="4">
        <name>a divalent metal cation</name>
        <dbReference type="ChEBI" id="CHEBI:60240"/>
    </cofactor>
</comment>
<name>A0AAE9GY78_9NEIS</name>
<dbReference type="Gene3D" id="3.90.79.10">
    <property type="entry name" value="Nucleoside Triphosphate Pyrophosphohydrolase"/>
    <property type="match status" value="1"/>
</dbReference>
<dbReference type="RefSeq" id="WP_132954656.1">
    <property type="nucleotide sequence ID" value="NZ_CALJUB010000045.1"/>
</dbReference>
<comment type="similarity">
    <text evidence="4">Belongs to the Nudix hydrolase family. RppH subfamily.</text>
</comment>
<dbReference type="HAMAP" id="MF_00298">
    <property type="entry name" value="Nudix_RppH"/>
    <property type="match status" value="1"/>
</dbReference>
<accession>A0AAE9GY78</accession>
<reference evidence="6 8" key="1">
    <citation type="submission" date="2019-03" db="EMBL/GenBank/DDBJ databases">
        <title>Genomic Encyclopedia of Type Strains, Phase IV (KMG-IV): sequencing the most valuable type-strain genomes for metagenomic binning, comparative biology and taxonomic classification.</title>
        <authorList>
            <person name="Goeker M."/>
        </authorList>
    </citation>
    <scope>NUCLEOTIDE SEQUENCE [LARGE SCALE GENOMIC DNA]</scope>
    <source>
        <strain evidence="6 8">DSM 17474</strain>
    </source>
</reference>
<dbReference type="KEGG" id="usu:LVJ78_05940"/>
<gene>
    <name evidence="4" type="primary">rppH</name>
    <name evidence="4" type="synonym">nudH</name>
    <name evidence="6" type="ORF">EV680_13321</name>
    <name evidence="7" type="ORF">LVJ78_05940</name>
</gene>
<dbReference type="PANTHER" id="PTHR43736">
    <property type="entry name" value="ADP-RIBOSE PYROPHOSPHATASE"/>
    <property type="match status" value="1"/>
</dbReference>
<dbReference type="CDD" id="cd03671">
    <property type="entry name" value="NUDIX_Ap4A_hydrolase_plant_like"/>
    <property type="match status" value="1"/>
</dbReference>
<evidence type="ECO:0000313" key="6">
    <source>
        <dbReference type="EMBL" id="TCP01044.1"/>
    </source>
</evidence>
<proteinExistence type="inferred from homology"/>
<dbReference type="PROSITE" id="PS51462">
    <property type="entry name" value="NUDIX"/>
    <property type="match status" value="1"/>
</dbReference>
<protein>
    <recommendedName>
        <fullName evidence="4">RNA pyrophosphohydrolase</fullName>
        <ecNumber evidence="4">3.6.1.-</ecNumber>
    </recommendedName>
    <alternativeName>
        <fullName evidence="4">(Di)nucleoside polyphosphate hydrolase</fullName>
    </alternativeName>
</protein>
<keyword evidence="8" id="KW-1185">Reference proteome</keyword>
<dbReference type="NCBIfam" id="NF001935">
    <property type="entry name" value="PRK00714.1-2"/>
    <property type="match status" value="1"/>
</dbReference>
<comment type="cofactor">
    <cofactor evidence="1">
        <name>Mn(2+)</name>
        <dbReference type="ChEBI" id="CHEBI:29035"/>
    </cofactor>
</comment>
<dbReference type="EMBL" id="CP091507">
    <property type="protein sequence ID" value="UOO80532.1"/>
    <property type="molecule type" value="Genomic_DNA"/>
</dbReference>
<dbReference type="InterPro" id="IPR015797">
    <property type="entry name" value="NUDIX_hydrolase-like_dom_sf"/>
</dbReference>
<feature type="domain" description="Nudix hydrolase" evidence="5">
    <location>
        <begin position="6"/>
        <end position="149"/>
    </location>
</feature>
<evidence type="ECO:0000256" key="2">
    <source>
        <dbReference type="ARBA" id="ARBA00001946"/>
    </source>
</evidence>
<dbReference type="Proteomes" id="UP000829756">
    <property type="component" value="Chromosome"/>
</dbReference>
<dbReference type="InterPro" id="IPR000086">
    <property type="entry name" value="NUDIX_hydrolase_dom"/>
</dbReference>
<dbReference type="Proteomes" id="UP000294721">
    <property type="component" value="Unassembled WGS sequence"/>
</dbReference>
<dbReference type="InterPro" id="IPR020084">
    <property type="entry name" value="NUDIX_hydrolase_CS"/>
</dbReference>
<dbReference type="PROSITE" id="PS00893">
    <property type="entry name" value="NUDIX_BOX"/>
    <property type="match status" value="1"/>
</dbReference>
<reference evidence="7" key="2">
    <citation type="submission" date="2021-12" db="EMBL/GenBank/DDBJ databases">
        <authorList>
            <person name="Veyrier F.J."/>
        </authorList>
    </citation>
    <scope>NUCLEOTIDE SEQUENCE</scope>
    <source>
        <strain evidence="7">1258/02</strain>
    </source>
</reference>
<dbReference type="Pfam" id="PF00293">
    <property type="entry name" value="NUDIX"/>
    <property type="match status" value="1"/>
</dbReference>
<dbReference type="SUPFAM" id="SSF55811">
    <property type="entry name" value="Nudix"/>
    <property type="match status" value="1"/>
</dbReference>
<dbReference type="PRINTS" id="PR00502">
    <property type="entry name" value="NUDIXFAMILY"/>
</dbReference>
<dbReference type="NCBIfam" id="NF001938">
    <property type="entry name" value="PRK00714.1-5"/>
    <property type="match status" value="1"/>
</dbReference>
<organism evidence="7 9">
    <name type="scientific">Uruburuella suis</name>
    <dbReference type="NCBI Taxonomy" id="252130"/>
    <lineage>
        <taxon>Bacteria</taxon>
        <taxon>Pseudomonadati</taxon>
        <taxon>Pseudomonadota</taxon>
        <taxon>Betaproteobacteria</taxon>
        <taxon>Neisseriales</taxon>
        <taxon>Neisseriaceae</taxon>
        <taxon>Uruburuella</taxon>
    </lineage>
</organism>
<dbReference type="GO" id="GO:0034353">
    <property type="term" value="F:mRNA 5'-diphosphatase activity"/>
    <property type="evidence" value="ECO:0007669"/>
    <property type="project" value="UniProtKB-ARBA"/>
</dbReference>
<evidence type="ECO:0000256" key="3">
    <source>
        <dbReference type="ARBA" id="ARBA00022801"/>
    </source>
</evidence>
<dbReference type="InterPro" id="IPR022927">
    <property type="entry name" value="RppH"/>
</dbReference>
<keyword evidence="3 4" id="KW-0378">Hydrolase</keyword>
<dbReference type="AlphaFoldDB" id="A0AAE9GY78"/>
<comment type="function">
    <text evidence="4">Accelerates the degradation of transcripts by removing pyrophosphate from the 5'-end of triphosphorylated RNA, leading to a more labile monophosphorylated state that can stimulate subsequent ribonuclease cleavage.</text>
</comment>